<comment type="caution">
    <text evidence="2">The sequence shown here is derived from an EMBL/GenBank/DDBJ whole genome shotgun (WGS) entry which is preliminary data.</text>
</comment>
<dbReference type="RefSeq" id="WP_148309450.1">
    <property type="nucleotide sequence ID" value="NZ_BAAABQ010000016.1"/>
</dbReference>
<feature type="transmembrane region" description="Helical" evidence="1">
    <location>
        <begin position="6"/>
        <end position="31"/>
    </location>
</feature>
<dbReference type="Proteomes" id="UP000517916">
    <property type="component" value="Unassembled WGS sequence"/>
</dbReference>
<sequence length="103" mass="11144">MEQWRLIAGGAAGVVLLIFFLWTVSASFGLASVWKKVPKNSKENRRMGRAHTLNVIGLGGIAEAKIMMQEGVQQWTVIGVAVVILVIGVSLVISAENRLKRSA</sequence>
<protein>
    <submittedName>
        <fullName evidence="2">Uncharacterized protein</fullName>
    </submittedName>
</protein>
<keyword evidence="1" id="KW-0472">Membrane</keyword>
<organism evidence="2 3">
    <name type="scientific">Kutzneria viridogrisea</name>
    <dbReference type="NCBI Taxonomy" id="47990"/>
    <lineage>
        <taxon>Bacteria</taxon>
        <taxon>Bacillati</taxon>
        <taxon>Actinomycetota</taxon>
        <taxon>Actinomycetes</taxon>
        <taxon>Pseudonocardiales</taxon>
        <taxon>Pseudonocardiaceae</taxon>
        <taxon>Kutzneria</taxon>
    </lineage>
</organism>
<evidence type="ECO:0000313" key="3">
    <source>
        <dbReference type="Proteomes" id="UP000517916"/>
    </source>
</evidence>
<gene>
    <name evidence="2" type="ORF">BC739_006112</name>
</gene>
<reference evidence="2 3" key="1">
    <citation type="submission" date="2020-08" db="EMBL/GenBank/DDBJ databases">
        <title>Genomic Encyclopedia of Archaeal and Bacterial Type Strains, Phase II (KMG-II): from individual species to whole genera.</title>
        <authorList>
            <person name="Goeker M."/>
        </authorList>
    </citation>
    <scope>NUCLEOTIDE SEQUENCE [LARGE SCALE GENOMIC DNA]</scope>
    <source>
        <strain evidence="2 3">DSM 43850</strain>
    </source>
</reference>
<proteinExistence type="predicted"/>
<accession>A0ABR6BPT9</accession>
<keyword evidence="3" id="KW-1185">Reference proteome</keyword>
<keyword evidence="1" id="KW-0812">Transmembrane</keyword>
<dbReference type="EMBL" id="JACJID010000004">
    <property type="protein sequence ID" value="MBA8928895.1"/>
    <property type="molecule type" value="Genomic_DNA"/>
</dbReference>
<keyword evidence="1" id="KW-1133">Transmembrane helix</keyword>
<evidence type="ECO:0000256" key="1">
    <source>
        <dbReference type="SAM" id="Phobius"/>
    </source>
</evidence>
<evidence type="ECO:0000313" key="2">
    <source>
        <dbReference type="EMBL" id="MBA8928895.1"/>
    </source>
</evidence>
<name>A0ABR6BPT9_9PSEU</name>
<feature type="transmembrane region" description="Helical" evidence="1">
    <location>
        <begin position="74"/>
        <end position="93"/>
    </location>
</feature>